<proteinExistence type="predicted"/>
<dbReference type="EMBL" id="HG792016">
    <property type="protein sequence ID" value="CDM31902.1"/>
    <property type="molecule type" value="Genomic_DNA"/>
</dbReference>
<evidence type="ECO:0000313" key="1">
    <source>
        <dbReference type="EMBL" id="CDM31902.1"/>
    </source>
</evidence>
<reference evidence="1" key="1">
    <citation type="journal article" date="2014" name="Nat. Commun.">
        <title>Multiple recent horizontal transfers of a large genomic region in cheese making fungi.</title>
        <authorList>
            <person name="Cheeseman K."/>
            <person name="Ropars J."/>
            <person name="Renault P."/>
            <person name="Dupont J."/>
            <person name="Gouzy J."/>
            <person name="Branca A."/>
            <person name="Abraham A.L."/>
            <person name="Ceppi M."/>
            <person name="Conseiller E."/>
            <person name="Debuchy R."/>
            <person name="Malagnac F."/>
            <person name="Goarin A."/>
            <person name="Silar P."/>
            <person name="Lacoste S."/>
            <person name="Sallet E."/>
            <person name="Bensimon A."/>
            <person name="Giraud T."/>
            <person name="Brygoo Y."/>
        </authorList>
    </citation>
    <scope>NUCLEOTIDE SEQUENCE [LARGE SCALE GENOMIC DNA]</scope>
    <source>
        <strain evidence="1">FM164</strain>
    </source>
</reference>
<accession>W6QQS5</accession>
<dbReference type="AlphaFoldDB" id="W6QQS5"/>
<protein>
    <submittedName>
        <fullName evidence="1">Genomic scaffold, ProqFM164S02</fullName>
    </submittedName>
</protein>
<sequence length="74" mass="8436">MKLYTSCTELGIHKRIDIDTRIGRNTYPYIDIFPISTTSYPTPLHNPSTIEYLNYQIPSITPHLLSTQLPPASD</sequence>
<keyword evidence="2" id="KW-1185">Reference proteome</keyword>
<dbReference type="Proteomes" id="UP000030686">
    <property type="component" value="Unassembled WGS sequence"/>
</dbReference>
<name>W6QQS5_PENRF</name>
<evidence type="ECO:0000313" key="2">
    <source>
        <dbReference type="Proteomes" id="UP000030686"/>
    </source>
</evidence>
<organism evidence="1 2">
    <name type="scientific">Penicillium roqueforti (strain FM164)</name>
    <dbReference type="NCBI Taxonomy" id="1365484"/>
    <lineage>
        <taxon>Eukaryota</taxon>
        <taxon>Fungi</taxon>
        <taxon>Dikarya</taxon>
        <taxon>Ascomycota</taxon>
        <taxon>Pezizomycotina</taxon>
        <taxon>Eurotiomycetes</taxon>
        <taxon>Eurotiomycetidae</taxon>
        <taxon>Eurotiales</taxon>
        <taxon>Aspergillaceae</taxon>
        <taxon>Penicillium</taxon>
    </lineage>
</organism>
<gene>
    <name evidence="1" type="ORF">PROQFM164_S02g002053</name>
</gene>